<keyword evidence="3" id="KW-1185">Reference proteome</keyword>
<sequence length="227" mass="24973">MKLVVTLVLLSSFFASLAEAAEPSSLCRSWFGKSGVQKGPDCELSCAALGVGMGTYNCPNQCALLCKDDEQDDCKTHPVLKRYQEQRDQLAGLDDQVAKLNTQERDGAIYIYERLLSGLKDTASHATKNPIPVPVLDNVDNVKKIFDGQQLEGALGIMSNTAWALFPKSKRQQMEALYMDTIKALNGESSLGQVQDKQMRQQVENTLAESQCSGDLANDYGLKPYKE</sequence>
<feature type="chain" id="PRO_5047053038" evidence="1">
    <location>
        <begin position="21"/>
        <end position="227"/>
    </location>
</feature>
<dbReference type="Proteomes" id="UP000663992">
    <property type="component" value="Unassembled WGS sequence"/>
</dbReference>
<gene>
    <name evidence="2" type="ORF">J0A65_00985</name>
</gene>
<dbReference type="EMBL" id="JAFKCS010000001">
    <property type="protein sequence ID" value="MBN7818414.1"/>
    <property type="molecule type" value="Genomic_DNA"/>
</dbReference>
<protein>
    <submittedName>
        <fullName evidence="2">Uncharacterized protein</fullName>
    </submittedName>
</protein>
<proteinExistence type="predicted"/>
<evidence type="ECO:0000256" key="1">
    <source>
        <dbReference type="SAM" id="SignalP"/>
    </source>
</evidence>
<keyword evidence="1" id="KW-0732">Signal</keyword>
<comment type="caution">
    <text evidence="2">The sequence shown here is derived from an EMBL/GenBank/DDBJ whole genome shotgun (WGS) entry which is preliminary data.</text>
</comment>
<reference evidence="2 3" key="1">
    <citation type="submission" date="2021-03" db="EMBL/GenBank/DDBJ databases">
        <title>novel species isolated from a fishpond in China.</title>
        <authorList>
            <person name="Lu H."/>
            <person name="Cai Z."/>
        </authorList>
    </citation>
    <scope>NUCLEOTIDE SEQUENCE [LARGE SCALE GENOMIC DNA]</scope>
    <source>
        <strain evidence="2 3">Y57</strain>
    </source>
</reference>
<evidence type="ECO:0000313" key="2">
    <source>
        <dbReference type="EMBL" id="MBN7818414.1"/>
    </source>
</evidence>
<name>A0ABS3CPF2_9ALTE</name>
<dbReference type="RefSeq" id="WP_206592242.1">
    <property type="nucleotide sequence ID" value="NZ_JAFKCS010000001.1"/>
</dbReference>
<accession>A0ABS3CPF2</accession>
<evidence type="ECO:0000313" key="3">
    <source>
        <dbReference type="Proteomes" id="UP000663992"/>
    </source>
</evidence>
<feature type="signal peptide" evidence="1">
    <location>
        <begin position="1"/>
        <end position="20"/>
    </location>
</feature>
<organism evidence="2 3">
    <name type="scientific">Bowmanella yangjiangensis</name>
    <dbReference type="NCBI Taxonomy" id="2811230"/>
    <lineage>
        <taxon>Bacteria</taxon>
        <taxon>Pseudomonadati</taxon>
        <taxon>Pseudomonadota</taxon>
        <taxon>Gammaproteobacteria</taxon>
        <taxon>Alteromonadales</taxon>
        <taxon>Alteromonadaceae</taxon>
        <taxon>Bowmanella</taxon>
    </lineage>
</organism>